<gene>
    <name evidence="4" type="ORF">C7444_104122</name>
</gene>
<protein>
    <submittedName>
        <fullName evidence="4">Photosystem II stability/assembly factor-like uncharacterized protein</fullName>
    </submittedName>
</protein>
<dbReference type="Gene3D" id="2.130.10.10">
    <property type="entry name" value="YVTN repeat-like/Quinoprotein amine dehydrogenase"/>
    <property type="match status" value="2"/>
</dbReference>
<dbReference type="PANTHER" id="PTHR47199">
    <property type="entry name" value="PHOTOSYSTEM II STABILITY/ASSEMBLY FACTOR HCF136, CHLOROPLASTIC"/>
    <property type="match status" value="1"/>
</dbReference>
<evidence type="ECO:0000259" key="3">
    <source>
        <dbReference type="Pfam" id="PF14870"/>
    </source>
</evidence>
<dbReference type="PANTHER" id="PTHR47199:SF2">
    <property type="entry name" value="PHOTOSYSTEM II STABILITY_ASSEMBLY FACTOR HCF136, CHLOROPLASTIC"/>
    <property type="match status" value="1"/>
</dbReference>
<proteinExistence type="predicted"/>
<organism evidence="4 5">
    <name type="scientific">Sphaerotilus hippei</name>
    <dbReference type="NCBI Taxonomy" id="744406"/>
    <lineage>
        <taxon>Bacteria</taxon>
        <taxon>Pseudomonadati</taxon>
        <taxon>Pseudomonadota</taxon>
        <taxon>Betaproteobacteria</taxon>
        <taxon>Burkholderiales</taxon>
        <taxon>Sphaerotilaceae</taxon>
        <taxon>Sphaerotilus</taxon>
    </lineage>
</organism>
<dbReference type="InterPro" id="IPR015943">
    <property type="entry name" value="WD40/YVTN_repeat-like_dom_sf"/>
</dbReference>
<reference evidence="4 5" key="1">
    <citation type="submission" date="2018-05" db="EMBL/GenBank/DDBJ databases">
        <title>Genomic Encyclopedia of Type Strains, Phase IV (KMG-IV): sequencing the most valuable type-strain genomes for metagenomic binning, comparative biology and taxonomic classification.</title>
        <authorList>
            <person name="Goeker M."/>
        </authorList>
    </citation>
    <scope>NUCLEOTIDE SEQUENCE [LARGE SCALE GENOMIC DNA]</scope>
    <source>
        <strain evidence="4 5">DSM 566</strain>
    </source>
</reference>
<name>A0A318H2G3_9BURK</name>
<evidence type="ECO:0000256" key="2">
    <source>
        <dbReference type="ARBA" id="ARBA00023276"/>
    </source>
</evidence>
<dbReference type="OrthoDB" id="9767885at2"/>
<evidence type="ECO:0000313" key="5">
    <source>
        <dbReference type="Proteomes" id="UP000247811"/>
    </source>
</evidence>
<sequence length="372" mass="39128">MSATHRVEQGPGAAGIDRRRRACLGALLLAGTGVGPVRAEAAPGGAAPVAGPLERPATVLRDPRRAMLLGLARAGARTVSVGSHGVVLLSDDDGATWRQAASVPVSVTLTAVRFVTARVGWAVGHQGVVLRTDDAGEHWTRQLEGRAIAQLLLADAVRRGDARAEAEARRAVEEGADKPLLALHFRSEQEGLVVGAFGLVLATTDGGRHWTPQGDRLDNPKGAHLYTIDRHEDTVLIAGEQGLLLHSGDGGRSYRRVPTPYAGSYFGVGRDAAGAWVLAGLRGTVLRSDDQGRRWATLASPVPASVTALTRDRDGTLWLANQAGQLLRPTAAAAPLQLAAQTAAQQPADLLRLDDGRMLIAGWNGITRVSLR</sequence>
<keyword evidence="5" id="KW-1185">Reference proteome</keyword>
<keyword evidence="1" id="KW-0602">Photosynthesis</keyword>
<keyword evidence="2" id="KW-0604">Photosystem II</keyword>
<dbReference type="RefSeq" id="WP_110399915.1">
    <property type="nucleotide sequence ID" value="NZ_QJJS01000004.1"/>
</dbReference>
<accession>A0A318H2G3</accession>
<dbReference type="SUPFAM" id="SSF110296">
    <property type="entry name" value="Oligoxyloglucan reducing end-specific cellobiohydrolase"/>
    <property type="match status" value="1"/>
</dbReference>
<comment type="caution">
    <text evidence="4">The sequence shown here is derived from an EMBL/GenBank/DDBJ whole genome shotgun (WGS) entry which is preliminary data.</text>
</comment>
<dbReference type="Proteomes" id="UP000247811">
    <property type="component" value="Unassembled WGS sequence"/>
</dbReference>
<dbReference type="AlphaFoldDB" id="A0A318H2G3"/>
<dbReference type="GO" id="GO:0015979">
    <property type="term" value="P:photosynthesis"/>
    <property type="evidence" value="ECO:0007669"/>
    <property type="project" value="UniProtKB-KW"/>
</dbReference>
<dbReference type="InterPro" id="IPR028203">
    <property type="entry name" value="PSII_CF48-like_dom"/>
</dbReference>
<feature type="domain" description="Photosynthesis system II assembly factor Ycf48/Hcf136-like" evidence="3">
    <location>
        <begin position="170"/>
        <end position="316"/>
    </location>
</feature>
<evidence type="ECO:0000313" key="4">
    <source>
        <dbReference type="EMBL" id="PXW97520.1"/>
    </source>
</evidence>
<dbReference type="Pfam" id="PF14870">
    <property type="entry name" value="PSII_BNR"/>
    <property type="match status" value="1"/>
</dbReference>
<dbReference type="GO" id="GO:0009523">
    <property type="term" value="C:photosystem II"/>
    <property type="evidence" value="ECO:0007669"/>
    <property type="project" value="UniProtKB-KW"/>
</dbReference>
<evidence type="ECO:0000256" key="1">
    <source>
        <dbReference type="ARBA" id="ARBA00022531"/>
    </source>
</evidence>
<dbReference type="EMBL" id="QJJS01000004">
    <property type="protein sequence ID" value="PXW97520.1"/>
    <property type="molecule type" value="Genomic_DNA"/>
</dbReference>